<sequence>MVMYEKFMDNKVFNGTSAKTYLNEDPYEVHQQQYNVSHSNSEISMEHDDHDVLSTVTGAKPLELDLDDESESEVCTNDDDSFIVRCTNPFAALDSMVECEFLEDNNYIFDSQGAMGILIRNMMKFNAKLLSQKRCVHF</sequence>
<name>A0AAD3TCU1_NEPGR</name>
<protein>
    <submittedName>
        <fullName evidence="1">Uncharacterized protein</fullName>
    </submittedName>
</protein>
<dbReference type="AlphaFoldDB" id="A0AAD3TCU1"/>
<organism evidence="1 2">
    <name type="scientific">Nepenthes gracilis</name>
    <name type="common">Slender pitcher plant</name>
    <dbReference type="NCBI Taxonomy" id="150966"/>
    <lineage>
        <taxon>Eukaryota</taxon>
        <taxon>Viridiplantae</taxon>
        <taxon>Streptophyta</taxon>
        <taxon>Embryophyta</taxon>
        <taxon>Tracheophyta</taxon>
        <taxon>Spermatophyta</taxon>
        <taxon>Magnoliopsida</taxon>
        <taxon>eudicotyledons</taxon>
        <taxon>Gunneridae</taxon>
        <taxon>Pentapetalae</taxon>
        <taxon>Caryophyllales</taxon>
        <taxon>Nepenthaceae</taxon>
        <taxon>Nepenthes</taxon>
    </lineage>
</organism>
<evidence type="ECO:0000313" key="2">
    <source>
        <dbReference type="Proteomes" id="UP001279734"/>
    </source>
</evidence>
<accession>A0AAD3TCU1</accession>
<reference evidence="1" key="1">
    <citation type="submission" date="2023-05" db="EMBL/GenBank/DDBJ databases">
        <title>Nepenthes gracilis genome sequencing.</title>
        <authorList>
            <person name="Fukushima K."/>
        </authorList>
    </citation>
    <scope>NUCLEOTIDE SEQUENCE</scope>
    <source>
        <strain evidence="1">SING2019-196</strain>
    </source>
</reference>
<evidence type="ECO:0000313" key="1">
    <source>
        <dbReference type="EMBL" id="GMH26177.1"/>
    </source>
</evidence>
<dbReference type="EMBL" id="BSYO01000030">
    <property type="protein sequence ID" value="GMH26177.1"/>
    <property type="molecule type" value="Genomic_DNA"/>
</dbReference>
<dbReference type="Proteomes" id="UP001279734">
    <property type="component" value="Unassembled WGS sequence"/>
</dbReference>
<keyword evidence="2" id="KW-1185">Reference proteome</keyword>
<comment type="caution">
    <text evidence="1">The sequence shown here is derived from an EMBL/GenBank/DDBJ whole genome shotgun (WGS) entry which is preliminary data.</text>
</comment>
<gene>
    <name evidence="1" type="ORF">Nepgr_028020</name>
</gene>
<proteinExistence type="predicted"/>